<gene>
    <name evidence="2" type="ORF">REJC140_03636</name>
</gene>
<dbReference type="Proteomes" id="UP000606921">
    <property type="component" value="Unassembled WGS sequence"/>
</dbReference>
<dbReference type="InterPro" id="IPR053714">
    <property type="entry name" value="Iso_Racemase_Enz_sf"/>
</dbReference>
<evidence type="ECO:0000313" key="2">
    <source>
        <dbReference type="EMBL" id="CAD7037241.1"/>
    </source>
</evidence>
<dbReference type="EMBL" id="CABFWF030000011">
    <property type="protein sequence ID" value="CAD7037241.1"/>
    <property type="molecule type" value="Genomic_DNA"/>
</dbReference>
<dbReference type="RefSeq" id="WP_142592592.1">
    <property type="nucleotide sequence ID" value="NZ_CABFWF030000011.1"/>
</dbReference>
<sequence>MTRSVHRIALIHATPIAMDPIRVAFENAWPEAERVNILEDSLSPDRARETGVSDEMTDRIVALARYGRMIGSDAILFTCSSFGSAIEKAATLVDVPVLKPNEAMFEAAIRKGGRTAMLYTFPPAREGMEAEFREEARRVDPNAEIVSFLVEGAIDAVRAGDEATHNRLVAEKAAKLEGFDAITLAHFSTARALRAVQAVTGIPVLSSPDAAVAKLRLLLGAVPVAGQAGGGA</sequence>
<name>A0ABM8PLZ8_9HYPH</name>
<evidence type="ECO:0000256" key="1">
    <source>
        <dbReference type="ARBA" id="ARBA00038414"/>
    </source>
</evidence>
<proteinExistence type="inferred from homology"/>
<dbReference type="Gene3D" id="3.40.50.12500">
    <property type="match status" value="1"/>
</dbReference>
<evidence type="ECO:0000313" key="3">
    <source>
        <dbReference type="Proteomes" id="UP000606921"/>
    </source>
</evidence>
<protein>
    <submittedName>
        <fullName evidence="2">Arylsulfatase</fullName>
    </submittedName>
</protein>
<reference evidence="2 3" key="1">
    <citation type="submission" date="2020-11" db="EMBL/GenBank/DDBJ databases">
        <authorList>
            <person name="Lassalle F."/>
        </authorList>
    </citation>
    <scope>NUCLEOTIDE SEQUENCE [LARGE SCALE GENOMIC DNA]</scope>
    <source>
        <strain evidence="2 3">JC140</strain>
    </source>
</reference>
<dbReference type="InterPro" id="IPR015942">
    <property type="entry name" value="Asp/Glu/hydantoin_racemase"/>
</dbReference>
<comment type="caution">
    <text evidence="2">The sequence shown here is derived from an EMBL/GenBank/DDBJ whole genome shotgun (WGS) entry which is preliminary data.</text>
</comment>
<keyword evidence="3" id="KW-1185">Reference proteome</keyword>
<accession>A0ABM8PLZ8</accession>
<dbReference type="Pfam" id="PF01177">
    <property type="entry name" value="Asp_Glu_race"/>
    <property type="match status" value="1"/>
</dbReference>
<comment type="similarity">
    <text evidence="1">Belongs to the HyuE racemase family.</text>
</comment>
<organism evidence="2 3">
    <name type="scientific">Pseudorhizobium endolithicum</name>
    <dbReference type="NCBI Taxonomy" id="1191678"/>
    <lineage>
        <taxon>Bacteria</taxon>
        <taxon>Pseudomonadati</taxon>
        <taxon>Pseudomonadota</taxon>
        <taxon>Alphaproteobacteria</taxon>
        <taxon>Hyphomicrobiales</taxon>
        <taxon>Rhizobiaceae</taxon>
        <taxon>Rhizobium/Agrobacterium group</taxon>
        <taxon>Pseudorhizobium</taxon>
    </lineage>
</organism>